<comment type="similarity">
    <text evidence="3">Belongs to the FrhG family.</text>
</comment>
<dbReference type="PROSITE" id="PS00198">
    <property type="entry name" value="4FE4S_FER_1"/>
    <property type="match status" value="1"/>
</dbReference>
<dbReference type="AlphaFoldDB" id="A0A1V4SIJ9"/>
<comment type="caution">
    <text evidence="9">The sequence shown here is derived from an EMBL/GenBank/DDBJ whole genome shotgun (WGS) entry which is preliminary data.</text>
</comment>
<evidence type="ECO:0000256" key="5">
    <source>
        <dbReference type="ARBA" id="ARBA00022723"/>
    </source>
</evidence>
<dbReference type="Proteomes" id="UP000191554">
    <property type="component" value="Unassembled WGS sequence"/>
</dbReference>
<organism evidence="9 10">
    <name type="scientific">Ruminiclostridium hungatei</name>
    <name type="common">Clostridium hungatei</name>
    <dbReference type="NCBI Taxonomy" id="48256"/>
    <lineage>
        <taxon>Bacteria</taxon>
        <taxon>Bacillati</taxon>
        <taxon>Bacillota</taxon>
        <taxon>Clostridia</taxon>
        <taxon>Eubacteriales</taxon>
        <taxon>Oscillospiraceae</taxon>
        <taxon>Ruminiclostridium</taxon>
    </lineage>
</organism>
<evidence type="ECO:0000313" key="9">
    <source>
        <dbReference type="EMBL" id="OPX43722.1"/>
    </source>
</evidence>
<accession>A0A1V4SIJ9</accession>
<keyword evidence="4" id="KW-0004">4Fe-4S</keyword>
<evidence type="ECO:0000256" key="1">
    <source>
        <dbReference type="ARBA" id="ARBA00001966"/>
    </source>
</evidence>
<comment type="cofactor">
    <cofactor evidence="1">
        <name>[4Fe-4S] cluster</name>
        <dbReference type="ChEBI" id="CHEBI:49883"/>
    </cofactor>
</comment>
<dbReference type="InterPro" id="IPR017896">
    <property type="entry name" value="4Fe4S_Fe-S-bd"/>
</dbReference>
<dbReference type="GO" id="GO:0016829">
    <property type="term" value="F:lyase activity"/>
    <property type="evidence" value="ECO:0007669"/>
    <property type="project" value="UniProtKB-KW"/>
</dbReference>
<name>A0A1V4SIJ9_RUMHU</name>
<dbReference type="Pfam" id="PF12838">
    <property type="entry name" value="Fer4_7"/>
    <property type="match status" value="1"/>
</dbReference>
<keyword evidence="9" id="KW-0456">Lyase</keyword>
<dbReference type="NCBIfam" id="NF005012">
    <property type="entry name" value="PRK06411.1"/>
    <property type="match status" value="1"/>
</dbReference>
<dbReference type="GO" id="GO:0048038">
    <property type="term" value="F:quinone binding"/>
    <property type="evidence" value="ECO:0007669"/>
    <property type="project" value="InterPro"/>
</dbReference>
<evidence type="ECO:0000256" key="4">
    <source>
        <dbReference type="ARBA" id="ARBA00022485"/>
    </source>
</evidence>
<keyword evidence="5" id="KW-0479">Metal-binding</keyword>
<evidence type="ECO:0000313" key="10">
    <source>
        <dbReference type="Proteomes" id="UP000191554"/>
    </source>
</evidence>
<dbReference type="GO" id="GO:0051539">
    <property type="term" value="F:4 iron, 4 sulfur cluster binding"/>
    <property type="evidence" value="ECO:0007669"/>
    <property type="project" value="UniProtKB-KW"/>
</dbReference>
<sequence>MNNIIKKMLQHGTVTVDYPKKPIKSSFITGAPEFDLKKCKRCMRCLNTCPTGAIVFADNPSEKAKTPAVNLDECIFCRFCEENCSQGAVSLTSRFELAQKNREALRASPVYVQDNEAGGLEYELIGKQLKEKVYSTFGKSLHIREVDAGSCNGCDYEINALGSPYNDIERFGIHFVASPRHADMLLVTGCVTRNMEEALIKTYNAVPSPKLVVAVGACACSGGIFKDSYAGKNGIDSILPVDVYIPGCPPRPQAIIYGILKSIGRL</sequence>
<dbReference type="PROSITE" id="PS51379">
    <property type="entry name" value="4FE4S_FER_2"/>
    <property type="match status" value="2"/>
</dbReference>
<dbReference type="STRING" id="48256.CLHUN_24420"/>
<dbReference type="OrthoDB" id="9786737at2"/>
<evidence type="ECO:0000256" key="3">
    <source>
        <dbReference type="ARBA" id="ARBA00010870"/>
    </source>
</evidence>
<keyword evidence="6" id="KW-0408">Iron</keyword>
<dbReference type="RefSeq" id="WP_080064868.1">
    <property type="nucleotide sequence ID" value="NZ_MZGX01000015.1"/>
</dbReference>
<protein>
    <submittedName>
        <fullName evidence="9">Formate hydrogenlyase subunit 7</fullName>
    </submittedName>
</protein>
<dbReference type="InterPro" id="IPR017900">
    <property type="entry name" value="4Fe4S_Fe_S_CS"/>
</dbReference>
<dbReference type="PROSITE" id="PS01150">
    <property type="entry name" value="COMPLEX1_20K"/>
    <property type="match status" value="1"/>
</dbReference>
<evidence type="ECO:0000259" key="8">
    <source>
        <dbReference type="PROSITE" id="PS51379"/>
    </source>
</evidence>
<dbReference type="Gene3D" id="3.40.50.12280">
    <property type="match status" value="1"/>
</dbReference>
<dbReference type="Gene3D" id="3.30.70.20">
    <property type="match status" value="1"/>
</dbReference>
<dbReference type="InterPro" id="IPR006138">
    <property type="entry name" value="NADH_UQ_OxRdtase_20Kd_su"/>
</dbReference>
<evidence type="ECO:0000256" key="6">
    <source>
        <dbReference type="ARBA" id="ARBA00023004"/>
    </source>
</evidence>
<dbReference type="SUPFAM" id="SSF56770">
    <property type="entry name" value="HydA/Nqo6-like"/>
    <property type="match status" value="1"/>
</dbReference>
<dbReference type="GO" id="GO:0008137">
    <property type="term" value="F:NADH dehydrogenase (ubiquinone) activity"/>
    <property type="evidence" value="ECO:0007669"/>
    <property type="project" value="InterPro"/>
</dbReference>
<keyword evidence="7" id="KW-0411">Iron-sulfur</keyword>
<dbReference type="PANTHER" id="PTHR42989">
    <property type="entry name" value="HYDROGENASE-4 COMPONENT I"/>
    <property type="match status" value="1"/>
</dbReference>
<reference evidence="9 10" key="1">
    <citation type="submission" date="2017-03" db="EMBL/GenBank/DDBJ databases">
        <title>Genome sequence of Clostridium hungatei DSM 14427.</title>
        <authorList>
            <person name="Poehlein A."/>
            <person name="Daniel R."/>
        </authorList>
    </citation>
    <scope>NUCLEOTIDE SEQUENCE [LARGE SCALE GENOMIC DNA]</scope>
    <source>
        <strain evidence="9 10">DSM 14427</strain>
    </source>
</reference>
<keyword evidence="10" id="KW-1185">Reference proteome</keyword>
<evidence type="ECO:0000256" key="7">
    <source>
        <dbReference type="ARBA" id="ARBA00023014"/>
    </source>
</evidence>
<gene>
    <name evidence="9" type="primary">hycG_1</name>
    <name evidence="9" type="ORF">CLHUN_24420</name>
</gene>
<dbReference type="PANTHER" id="PTHR42989:SF1">
    <property type="entry name" value="FORMATE HYDROGENLYASE SUBUNIT 7-RELATED"/>
    <property type="match status" value="1"/>
</dbReference>
<comment type="similarity">
    <text evidence="2">Belongs to the complex I 20 kDa subunit family.</text>
</comment>
<dbReference type="InterPro" id="IPR052375">
    <property type="entry name" value="Complex_I_20kDa-like"/>
</dbReference>
<dbReference type="SUPFAM" id="SSF54862">
    <property type="entry name" value="4Fe-4S ferredoxins"/>
    <property type="match status" value="1"/>
</dbReference>
<dbReference type="InterPro" id="IPR006137">
    <property type="entry name" value="NADH_UbQ_OxRdtase-like_20kDa"/>
</dbReference>
<feature type="domain" description="4Fe-4S ferredoxin-type" evidence="8">
    <location>
        <begin position="65"/>
        <end position="94"/>
    </location>
</feature>
<dbReference type="EMBL" id="MZGX01000015">
    <property type="protein sequence ID" value="OPX43722.1"/>
    <property type="molecule type" value="Genomic_DNA"/>
</dbReference>
<feature type="domain" description="4Fe-4S ferredoxin-type" evidence="8">
    <location>
        <begin position="30"/>
        <end position="59"/>
    </location>
</feature>
<dbReference type="GO" id="GO:0046872">
    <property type="term" value="F:metal ion binding"/>
    <property type="evidence" value="ECO:0007669"/>
    <property type="project" value="UniProtKB-KW"/>
</dbReference>
<evidence type="ECO:0000256" key="2">
    <source>
        <dbReference type="ARBA" id="ARBA00009173"/>
    </source>
</evidence>
<dbReference type="Pfam" id="PF01058">
    <property type="entry name" value="Oxidored_q6"/>
    <property type="match status" value="1"/>
</dbReference>
<proteinExistence type="inferred from homology"/>